<dbReference type="InterPro" id="IPR029063">
    <property type="entry name" value="SAM-dependent_MTases_sf"/>
</dbReference>
<dbReference type="Gene3D" id="3.40.50.150">
    <property type="entry name" value="Vaccinia Virus protein VP39"/>
    <property type="match status" value="1"/>
</dbReference>
<dbReference type="EMBL" id="VSSQ01000025">
    <property type="protein sequence ID" value="MPL64682.1"/>
    <property type="molecule type" value="Genomic_DNA"/>
</dbReference>
<comment type="caution">
    <text evidence="2">The sequence shown here is derived from an EMBL/GenBank/DDBJ whole genome shotgun (WGS) entry which is preliminary data.</text>
</comment>
<dbReference type="PANTHER" id="PTHR44068">
    <property type="entry name" value="ZGC:194242"/>
    <property type="match status" value="1"/>
</dbReference>
<gene>
    <name evidence="2" type="ORF">SDC9_10339</name>
</gene>
<name>A0A644TEM8_9ZZZZ</name>
<evidence type="ECO:0000313" key="2">
    <source>
        <dbReference type="EMBL" id="MPL64682.1"/>
    </source>
</evidence>
<protein>
    <recommendedName>
        <fullName evidence="1">Methyltransferase domain-containing protein</fullName>
    </recommendedName>
</protein>
<organism evidence="2">
    <name type="scientific">bioreactor metagenome</name>
    <dbReference type="NCBI Taxonomy" id="1076179"/>
    <lineage>
        <taxon>unclassified sequences</taxon>
        <taxon>metagenomes</taxon>
        <taxon>ecological metagenomes</taxon>
    </lineage>
</organism>
<sequence length="257" mass="29161">MESEVAFIHDFDSSLICDYFGRLERQGPGSRESTILALSFIDNLSDESEIADFACGTGGQTITIAQNTRGTITGLDIFPKFIEKFNENMNNLGLRNRVKGIVGSMDNLPFRSKQFDVIWSEGAIANIGFQNGLDYWKGFLKNDGYIALTYESWFTDERPAEIEKFWVDAVPAISTVETNISIMKKSGYSFVAAFALPETCWIDTYFSPQKAMQKEFLKDNAGNKAAEALVENMEYEAELYEKYKQYYGYVFYIGKKL</sequence>
<proteinExistence type="predicted"/>
<dbReference type="Pfam" id="PF13649">
    <property type="entry name" value="Methyltransf_25"/>
    <property type="match status" value="1"/>
</dbReference>
<accession>A0A644TEM8</accession>
<feature type="domain" description="Methyltransferase" evidence="1">
    <location>
        <begin position="50"/>
        <end position="143"/>
    </location>
</feature>
<dbReference type="CDD" id="cd02440">
    <property type="entry name" value="AdoMet_MTases"/>
    <property type="match status" value="1"/>
</dbReference>
<dbReference type="InterPro" id="IPR050447">
    <property type="entry name" value="Erg6_SMT_methyltransf"/>
</dbReference>
<dbReference type="SUPFAM" id="SSF53335">
    <property type="entry name" value="S-adenosyl-L-methionine-dependent methyltransferases"/>
    <property type="match status" value="1"/>
</dbReference>
<dbReference type="PANTHER" id="PTHR44068:SF11">
    <property type="entry name" value="GERANYL DIPHOSPHATE 2-C-METHYLTRANSFERASE"/>
    <property type="match status" value="1"/>
</dbReference>
<dbReference type="InterPro" id="IPR041698">
    <property type="entry name" value="Methyltransf_25"/>
</dbReference>
<reference evidence="2" key="1">
    <citation type="submission" date="2019-08" db="EMBL/GenBank/DDBJ databases">
        <authorList>
            <person name="Kucharzyk K."/>
            <person name="Murdoch R.W."/>
            <person name="Higgins S."/>
            <person name="Loffler F."/>
        </authorList>
    </citation>
    <scope>NUCLEOTIDE SEQUENCE</scope>
</reference>
<evidence type="ECO:0000259" key="1">
    <source>
        <dbReference type="Pfam" id="PF13649"/>
    </source>
</evidence>
<dbReference type="AlphaFoldDB" id="A0A644TEM8"/>